<dbReference type="PROSITE" id="PS00105">
    <property type="entry name" value="AA_TRANSFER_CLASS_1"/>
    <property type="match status" value="1"/>
</dbReference>
<evidence type="ECO:0000256" key="3">
    <source>
        <dbReference type="ARBA" id="ARBA00022576"/>
    </source>
</evidence>
<evidence type="ECO:0000256" key="2">
    <source>
        <dbReference type="ARBA" id="ARBA00007441"/>
    </source>
</evidence>
<dbReference type="FunFam" id="3.40.640.10:FF:000033">
    <property type="entry name" value="Aspartate aminotransferase"/>
    <property type="match status" value="1"/>
</dbReference>
<dbReference type="Proteomes" id="UP000724657">
    <property type="component" value="Unassembled WGS sequence"/>
</dbReference>
<keyword evidence="3 6" id="KW-0032">Aminotransferase</keyword>
<dbReference type="PANTHER" id="PTHR46383:SF1">
    <property type="entry name" value="ASPARTATE AMINOTRANSFERASE"/>
    <property type="match status" value="1"/>
</dbReference>
<organism evidence="8 9">
    <name type="scientific">Candidatus Fusobacterium pullicola</name>
    <dbReference type="NCBI Taxonomy" id="2838601"/>
    <lineage>
        <taxon>Bacteria</taxon>
        <taxon>Fusobacteriati</taxon>
        <taxon>Fusobacteriota</taxon>
        <taxon>Fusobacteriia</taxon>
        <taxon>Fusobacteriales</taxon>
        <taxon>Fusobacteriaceae</taxon>
        <taxon>Fusobacterium</taxon>
    </lineage>
</organism>
<reference evidence="8" key="1">
    <citation type="journal article" date="2021" name="PeerJ">
        <title>Extensive microbial diversity within the chicken gut microbiome revealed by metagenomics and culture.</title>
        <authorList>
            <person name="Gilroy R."/>
            <person name="Ravi A."/>
            <person name="Getino M."/>
            <person name="Pursley I."/>
            <person name="Horton D.L."/>
            <person name="Alikhan N.F."/>
            <person name="Baker D."/>
            <person name="Gharbi K."/>
            <person name="Hall N."/>
            <person name="Watson M."/>
            <person name="Adriaenssens E.M."/>
            <person name="Foster-Nyarko E."/>
            <person name="Jarju S."/>
            <person name="Secka A."/>
            <person name="Antonio M."/>
            <person name="Oren A."/>
            <person name="Chaudhuri R.R."/>
            <person name="La Ragione R."/>
            <person name="Hildebrand F."/>
            <person name="Pallen M.J."/>
        </authorList>
    </citation>
    <scope>NUCLEOTIDE SEQUENCE</scope>
    <source>
        <strain evidence="8">A6-441</strain>
    </source>
</reference>
<comment type="caution">
    <text evidence="8">The sequence shown here is derived from an EMBL/GenBank/DDBJ whole genome shotgun (WGS) entry which is preliminary data.</text>
</comment>
<dbReference type="CDD" id="cd00609">
    <property type="entry name" value="AAT_like"/>
    <property type="match status" value="1"/>
</dbReference>
<name>A0A9E2L0M1_9FUSO</name>
<dbReference type="PANTHER" id="PTHR46383">
    <property type="entry name" value="ASPARTATE AMINOTRANSFERASE"/>
    <property type="match status" value="1"/>
</dbReference>
<evidence type="ECO:0000256" key="4">
    <source>
        <dbReference type="ARBA" id="ARBA00022679"/>
    </source>
</evidence>
<dbReference type="EC" id="2.6.1.-" evidence="6"/>
<evidence type="ECO:0000256" key="6">
    <source>
        <dbReference type="RuleBase" id="RU000481"/>
    </source>
</evidence>
<keyword evidence="5" id="KW-0663">Pyridoxal phosphate</keyword>
<accession>A0A9E2L0M1</accession>
<dbReference type="GO" id="GO:0008483">
    <property type="term" value="F:transaminase activity"/>
    <property type="evidence" value="ECO:0007669"/>
    <property type="project" value="UniProtKB-KW"/>
</dbReference>
<feature type="domain" description="Aminotransferase class I/classII large" evidence="7">
    <location>
        <begin position="29"/>
        <end position="377"/>
    </location>
</feature>
<comment type="cofactor">
    <cofactor evidence="1 6">
        <name>pyridoxal 5'-phosphate</name>
        <dbReference type="ChEBI" id="CHEBI:597326"/>
    </cofactor>
</comment>
<protein>
    <recommendedName>
        <fullName evidence="6">Aminotransferase</fullName>
        <ecNumber evidence="6">2.6.1.-</ecNumber>
    </recommendedName>
</protein>
<dbReference type="InterPro" id="IPR004839">
    <property type="entry name" value="Aminotransferase_I/II_large"/>
</dbReference>
<evidence type="ECO:0000313" key="8">
    <source>
        <dbReference type="EMBL" id="MBU3842869.1"/>
    </source>
</evidence>
<reference evidence="8" key="2">
    <citation type="submission" date="2021-04" db="EMBL/GenBank/DDBJ databases">
        <authorList>
            <person name="Gilroy R."/>
        </authorList>
    </citation>
    <scope>NUCLEOTIDE SEQUENCE</scope>
    <source>
        <strain evidence="8">A6-441</strain>
    </source>
</reference>
<evidence type="ECO:0000256" key="5">
    <source>
        <dbReference type="ARBA" id="ARBA00022898"/>
    </source>
</evidence>
<dbReference type="Gene3D" id="3.40.640.10">
    <property type="entry name" value="Type I PLP-dependent aspartate aminotransferase-like (Major domain)"/>
    <property type="match status" value="1"/>
</dbReference>
<dbReference type="InterPro" id="IPR015424">
    <property type="entry name" value="PyrdxlP-dep_Trfase"/>
</dbReference>
<keyword evidence="4 6" id="KW-0808">Transferase</keyword>
<dbReference type="InterPro" id="IPR015422">
    <property type="entry name" value="PyrdxlP-dep_Trfase_small"/>
</dbReference>
<dbReference type="Gene3D" id="3.90.1150.10">
    <property type="entry name" value="Aspartate Aminotransferase, domain 1"/>
    <property type="match status" value="1"/>
</dbReference>
<evidence type="ECO:0000313" key="9">
    <source>
        <dbReference type="Proteomes" id="UP000724657"/>
    </source>
</evidence>
<dbReference type="GO" id="GO:0006520">
    <property type="term" value="P:amino acid metabolic process"/>
    <property type="evidence" value="ECO:0007669"/>
    <property type="project" value="InterPro"/>
</dbReference>
<sequence length="382" mass="44099">MREIIADKFKVRNYSMGDKFKKSLSNYSLINLGIGDLDIHTDKKIVEKAMNDALNGYTHYTDPYGYVELREEIVNYHKSRFKNYNFSIEDTFITTGACHALYLAFKAILNKDDEIILLAPYFPIYADQIKLSDGIPVIVETKLENEFQLIKEDIEKVITDRTKAIVINTPSNPTGVCYNEKSLNIIKELAEKYDLLVISDDVYDFYSYENSFTPIFTLEGMDKRTLSICSFSKDFAMTGWRIGYTISKVPNLIETMEYINESIIYSAPSVSQRAALYALKDFDRIKKEVVPIFKERIEYSYNRIKNIPYLKAFKSQGGIYLFVNIEKTKLSTQEFVDLVFDKLNIILLSGESFGAPNYIRIACTLDISILKEAFDRLETLKF</sequence>
<proteinExistence type="inferred from homology"/>
<dbReference type="SUPFAM" id="SSF53383">
    <property type="entry name" value="PLP-dependent transferases"/>
    <property type="match status" value="1"/>
</dbReference>
<dbReference type="InterPro" id="IPR050596">
    <property type="entry name" value="AspAT/PAT-like"/>
</dbReference>
<gene>
    <name evidence="8" type="ORF">IAA47_07825</name>
</gene>
<dbReference type="EMBL" id="JAHLFN010000070">
    <property type="protein sequence ID" value="MBU3842869.1"/>
    <property type="molecule type" value="Genomic_DNA"/>
</dbReference>
<dbReference type="AlphaFoldDB" id="A0A9E2L0M1"/>
<evidence type="ECO:0000256" key="1">
    <source>
        <dbReference type="ARBA" id="ARBA00001933"/>
    </source>
</evidence>
<dbReference type="Pfam" id="PF00155">
    <property type="entry name" value="Aminotran_1_2"/>
    <property type="match status" value="1"/>
</dbReference>
<dbReference type="InterPro" id="IPR015421">
    <property type="entry name" value="PyrdxlP-dep_Trfase_major"/>
</dbReference>
<comment type="similarity">
    <text evidence="2 6">Belongs to the class-I pyridoxal-phosphate-dependent aminotransferase family.</text>
</comment>
<dbReference type="InterPro" id="IPR004838">
    <property type="entry name" value="NHTrfase_class1_PyrdxlP-BS"/>
</dbReference>
<evidence type="ECO:0000259" key="7">
    <source>
        <dbReference type="Pfam" id="PF00155"/>
    </source>
</evidence>
<dbReference type="GO" id="GO:0030170">
    <property type="term" value="F:pyridoxal phosphate binding"/>
    <property type="evidence" value="ECO:0007669"/>
    <property type="project" value="InterPro"/>
</dbReference>